<evidence type="ECO:0000256" key="2">
    <source>
        <dbReference type="PROSITE-ProRule" id="PRU01251"/>
    </source>
</evidence>
<feature type="compositionally biased region" description="Basic residues" evidence="3">
    <location>
        <begin position="147"/>
        <end position="158"/>
    </location>
</feature>
<accession>S9QRW7</accession>
<dbReference type="SUPFAM" id="SSF81923">
    <property type="entry name" value="Double Clp-N motif"/>
    <property type="match status" value="1"/>
</dbReference>
<evidence type="ECO:0000313" key="5">
    <source>
        <dbReference type="EMBL" id="EPX82403.1"/>
    </source>
</evidence>
<dbReference type="Pfam" id="PF02861">
    <property type="entry name" value="Clp_N"/>
    <property type="match status" value="1"/>
</dbReference>
<dbReference type="AlphaFoldDB" id="S9QRW7"/>
<evidence type="ECO:0000256" key="3">
    <source>
        <dbReference type="SAM" id="MobiDB-lite"/>
    </source>
</evidence>
<feature type="domain" description="Clp R" evidence="4">
    <location>
        <begin position="3"/>
        <end position="146"/>
    </location>
</feature>
<protein>
    <submittedName>
        <fullName evidence="5">Clp amino terminal domain protein</fullName>
    </submittedName>
</protein>
<dbReference type="PROSITE" id="PS51903">
    <property type="entry name" value="CLP_R"/>
    <property type="match status" value="1"/>
</dbReference>
<comment type="similarity">
    <text evidence="1">Belongs to the ClpA/ClpB family.</text>
</comment>
<proteinExistence type="inferred from homology"/>
<sequence length="158" mass="17185">MNLEKFTERSRGFLQAAQTIATREHHQRILPEHLLKALMDDEQGLSATLIDRAGGSSVRVREAVDAAVARLPRVTGDTGQIYVDPALGRVLDEAEKLAQKAGDRFVPVERMLLALAMVKSRASEALEAGAGHGAAAQCRDQRSAQGAHRRHGQCRRGL</sequence>
<dbReference type="Gene3D" id="1.10.1780.10">
    <property type="entry name" value="Clp, N-terminal domain"/>
    <property type="match status" value="1"/>
</dbReference>
<dbReference type="Proteomes" id="UP000015346">
    <property type="component" value="Unassembled WGS sequence"/>
</dbReference>
<keyword evidence="6" id="KW-1185">Reference proteome</keyword>
<dbReference type="HOGENOM" id="CLU_1668108_0_0_5"/>
<evidence type="ECO:0000259" key="4">
    <source>
        <dbReference type="PROSITE" id="PS51903"/>
    </source>
</evidence>
<organism evidence="5 6">
    <name type="scientific">Rubellimicrobium thermophilum DSM 16684</name>
    <dbReference type="NCBI Taxonomy" id="1123069"/>
    <lineage>
        <taxon>Bacteria</taxon>
        <taxon>Pseudomonadati</taxon>
        <taxon>Pseudomonadota</taxon>
        <taxon>Alphaproteobacteria</taxon>
        <taxon>Rhodobacterales</taxon>
        <taxon>Roseobacteraceae</taxon>
        <taxon>Rubellimicrobium</taxon>
    </lineage>
</organism>
<evidence type="ECO:0000256" key="1">
    <source>
        <dbReference type="ARBA" id="ARBA00008675"/>
    </source>
</evidence>
<dbReference type="InterPro" id="IPR036628">
    <property type="entry name" value="Clp_N_dom_sf"/>
</dbReference>
<dbReference type="PATRIC" id="fig|1123069.3.peg.3300"/>
<name>S9QRW7_9RHOB</name>
<dbReference type="EMBL" id="AOLV01000042">
    <property type="protein sequence ID" value="EPX82403.1"/>
    <property type="molecule type" value="Genomic_DNA"/>
</dbReference>
<evidence type="ECO:0000313" key="6">
    <source>
        <dbReference type="Proteomes" id="UP000015346"/>
    </source>
</evidence>
<comment type="caution">
    <text evidence="5">The sequence shown here is derived from an EMBL/GenBank/DDBJ whole genome shotgun (WGS) entry which is preliminary data.</text>
</comment>
<dbReference type="STRING" id="1123069.ruthe_03332"/>
<reference evidence="5 6" key="1">
    <citation type="journal article" date="2013" name="Stand. Genomic Sci.">
        <title>Genome sequence of the reddish-pigmented Rubellimicrobium thermophilum type strain (DSM 16684(T)), a member of the Roseobacter clade.</title>
        <authorList>
            <person name="Fiebig A."/>
            <person name="Riedel T."/>
            <person name="Gronow S."/>
            <person name="Petersen J."/>
            <person name="Klenk H.P."/>
            <person name="Goker M."/>
        </authorList>
    </citation>
    <scope>NUCLEOTIDE SEQUENCE [LARGE SCALE GENOMIC DNA]</scope>
    <source>
        <strain evidence="5 6">DSM 16684</strain>
    </source>
</reference>
<gene>
    <name evidence="5" type="ORF">ruthe_03332</name>
</gene>
<dbReference type="InterPro" id="IPR004176">
    <property type="entry name" value="Clp_R_N"/>
</dbReference>
<keyword evidence="2" id="KW-0677">Repeat</keyword>
<feature type="region of interest" description="Disordered" evidence="3">
    <location>
        <begin position="135"/>
        <end position="158"/>
    </location>
</feature>